<dbReference type="OrthoDB" id="166650at2759"/>
<gene>
    <name evidence="2" type="ORF">PHMEG_00032811</name>
</gene>
<feature type="non-terminal residue" evidence="2">
    <location>
        <position position="464"/>
    </location>
</feature>
<dbReference type="PANTHER" id="PTHR31569">
    <property type="entry name" value="SWIM-TYPE DOMAIN-CONTAINING PROTEIN"/>
    <property type="match status" value="1"/>
</dbReference>
<keyword evidence="3" id="KW-1185">Reference proteome</keyword>
<dbReference type="InterPro" id="IPR052579">
    <property type="entry name" value="Zinc_finger_SWIM"/>
</dbReference>
<feature type="domain" description="ZSWIM1/3 RNaseH-like" evidence="1">
    <location>
        <begin position="215"/>
        <end position="331"/>
    </location>
</feature>
<dbReference type="Proteomes" id="UP000198211">
    <property type="component" value="Unassembled WGS sequence"/>
</dbReference>
<protein>
    <recommendedName>
        <fullName evidence="1">ZSWIM1/3 RNaseH-like domain-containing protein</fullName>
    </recommendedName>
</protein>
<accession>A0A225UUX9</accession>
<dbReference type="PANTHER" id="PTHR31569:SF4">
    <property type="entry name" value="SWIM-TYPE DOMAIN-CONTAINING PROTEIN"/>
    <property type="match status" value="1"/>
</dbReference>
<proteinExistence type="predicted"/>
<evidence type="ECO:0000313" key="2">
    <source>
        <dbReference type="EMBL" id="OWY96823.1"/>
    </source>
</evidence>
<organism evidence="2 3">
    <name type="scientific">Phytophthora megakarya</name>
    <dbReference type="NCBI Taxonomy" id="4795"/>
    <lineage>
        <taxon>Eukaryota</taxon>
        <taxon>Sar</taxon>
        <taxon>Stramenopiles</taxon>
        <taxon>Oomycota</taxon>
        <taxon>Peronosporomycetes</taxon>
        <taxon>Peronosporales</taxon>
        <taxon>Peronosporaceae</taxon>
        <taxon>Phytophthora</taxon>
    </lineage>
</organism>
<evidence type="ECO:0000313" key="3">
    <source>
        <dbReference type="Proteomes" id="UP000198211"/>
    </source>
</evidence>
<comment type="caution">
    <text evidence="2">The sequence shown here is derived from an EMBL/GenBank/DDBJ whole genome shotgun (WGS) entry which is preliminary data.</text>
</comment>
<dbReference type="Pfam" id="PF21056">
    <property type="entry name" value="ZSWIM1-3_RNaseH-like"/>
    <property type="match status" value="1"/>
</dbReference>
<sequence length="464" mass="52947">MAAPYEQGEKAKTAAAEVALTKESALAKESALPKIAGVQHDLLDQDPTTDRTPRIRRTKTYPERVKKETSRVMAENKIAPLPRLVYSSWGELGGVLEDYCSKNYLLYRSRDTQTVRAHNAYTWTHNNRTNATIYASYFGAGSIPEDSLLFEQVELLADADTDTPRIQEFLAGALDRQVTPQQARNIVRKVLNTTSAEKKLKAMLDGFVGFEDHEVLVIQDQHDVTCGVVMQSAIQKLAFKRWGETLCMDWTHGTNNLGFHLGSLLATSSTGRGIPVLDFIALDEKMETMTAILEFFKSHNNLWEEIETVVIDKDFKEWRVLERCFPEATVLLCQFHTMANWKKVVKRLKYGLNGVQRDEVEYSIKQMMYSTTREAFDRARDGLEKFCKGDCPSICNKPCPEIFTYFQDNWESCSDMWANHGRGNYFTAGNTTTNRIETNWNQLKRLLGRKKRIDRTIAGLLHNQ</sequence>
<dbReference type="EMBL" id="NBNE01011181">
    <property type="protein sequence ID" value="OWY96823.1"/>
    <property type="molecule type" value="Genomic_DNA"/>
</dbReference>
<reference evidence="3" key="1">
    <citation type="submission" date="2017-03" db="EMBL/GenBank/DDBJ databases">
        <title>Phytopthora megakarya and P. palmivora, two closely related causual agents of cacao black pod achieved similar genome size and gene model numbers by different mechanisms.</title>
        <authorList>
            <person name="Ali S."/>
            <person name="Shao J."/>
            <person name="Larry D.J."/>
            <person name="Kronmiller B."/>
            <person name="Shen D."/>
            <person name="Strem M.D."/>
            <person name="Melnick R.L."/>
            <person name="Guiltinan M.J."/>
            <person name="Tyler B.M."/>
            <person name="Meinhardt L.W."/>
            <person name="Bailey B.A."/>
        </authorList>
    </citation>
    <scope>NUCLEOTIDE SEQUENCE [LARGE SCALE GENOMIC DNA]</scope>
    <source>
        <strain evidence="3">zdho120</strain>
    </source>
</reference>
<name>A0A225UUX9_9STRA</name>
<evidence type="ECO:0000259" key="1">
    <source>
        <dbReference type="Pfam" id="PF21056"/>
    </source>
</evidence>
<dbReference type="AlphaFoldDB" id="A0A225UUX9"/>
<dbReference type="InterPro" id="IPR048324">
    <property type="entry name" value="ZSWIM1-3_RNaseH-like"/>
</dbReference>